<accession>A0ABP5DJS2</accession>
<organism evidence="2 3">
    <name type="scientific">Amycolatopsis minnesotensis</name>
    <dbReference type="NCBI Taxonomy" id="337894"/>
    <lineage>
        <taxon>Bacteria</taxon>
        <taxon>Bacillati</taxon>
        <taxon>Actinomycetota</taxon>
        <taxon>Actinomycetes</taxon>
        <taxon>Pseudonocardiales</taxon>
        <taxon>Pseudonocardiaceae</taxon>
        <taxon>Amycolatopsis</taxon>
    </lineage>
</organism>
<dbReference type="EMBL" id="BAAANN010000034">
    <property type="protein sequence ID" value="GAA1981561.1"/>
    <property type="molecule type" value="Genomic_DNA"/>
</dbReference>
<reference evidence="3" key="1">
    <citation type="journal article" date="2019" name="Int. J. Syst. Evol. Microbiol.">
        <title>The Global Catalogue of Microorganisms (GCM) 10K type strain sequencing project: providing services to taxonomists for standard genome sequencing and annotation.</title>
        <authorList>
            <consortium name="The Broad Institute Genomics Platform"/>
            <consortium name="The Broad Institute Genome Sequencing Center for Infectious Disease"/>
            <person name="Wu L."/>
            <person name="Ma J."/>
        </authorList>
    </citation>
    <scope>NUCLEOTIDE SEQUENCE [LARGE SCALE GENOMIC DNA]</scope>
    <source>
        <strain evidence="3">JCM 14545</strain>
    </source>
</reference>
<keyword evidence="3" id="KW-1185">Reference proteome</keyword>
<comment type="caution">
    <text evidence="2">The sequence shown here is derived from an EMBL/GenBank/DDBJ whole genome shotgun (WGS) entry which is preliminary data.</text>
</comment>
<evidence type="ECO:0000313" key="3">
    <source>
        <dbReference type="Proteomes" id="UP001501116"/>
    </source>
</evidence>
<sequence length="325" mass="34435">MAAPLLFPVRVRQIAVWELAAVAVLTAFGFDDVPHPLRIAVASVAAVAVLATSIRIGGAHFAGWAAAWLGYRFGRRDEPLTGDVEIREHVDRAGNRFGVARAGDGWSCVIRLAGTASASPAALRDGVLEAFRRPEIPLASAQVLVWTVPGPDGGAPLRVRWLAVRYRPEAEPLAATARGGGELGAMRATVSAALRIVGGFANSGWESAVLDAAELEEDLRVALGARDGEVADNWRAWRSGDLTQTCHAPLGRQDSARVLDGYADGAAFTATSLLVHRDPGGHERITTTIRIGATGHDAHALPFRTRPLHGRHAAHVRLSLPLALS</sequence>
<proteinExistence type="predicted"/>
<dbReference type="Proteomes" id="UP001501116">
    <property type="component" value="Unassembled WGS sequence"/>
</dbReference>
<dbReference type="RefSeq" id="WP_344428550.1">
    <property type="nucleotide sequence ID" value="NZ_BAAANN010000034.1"/>
</dbReference>
<dbReference type="Pfam" id="PF11203">
    <property type="entry name" value="EccE"/>
    <property type="match status" value="1"/>
</dbReference>
<gene>
    <name evidence="2" type="ORF">GCM10009754_67960</name>
</gene>
<name>A0ABP5DJS2_9PSEU</name>
<protein>
    <submittedName>
        <fullName evidence="2">Type VII secretion protein EccE</fullName>
    </submittedName>
</protein>
<feature type="domain" description="Type VII secretion system protein EccE" evidence="1">
    <location>
        <begin position="158"/>
        <end position="247"/>
    </location>
</feature>
<evidence type="ECO:0000259" key="1">
    <source>
        <dbReference type="Pfam" id="PF11203"/>
    </source>
</evidence>
<dbReference type="InterPro" id="IPR050051">
    <property type="entry name" value="EccE_dom"/>
</dbReference>
<evidence type="ECO:0000313" key="2">
    <source>
        <dbReference type="EMBL" id="GAA1981561.1"/>
    </source>
</evidence>